<keyword evidence="5" id="KW-0256">Endoplasmic reticulum</keyword>
<keyword evidence="4 8" id="KW-0813">Transport</keyword>
<reference evidence="10" key="1">
    <citation type="submission" date="2022-11" db="UniProtKB">
        <authorList>
            <consortium name="WormBaseParasite"/>
        </authorList>
    </citation>
    <scope>IDENTIFICATION</scope>
</reference>
<comment type="similarity">
    <text evidence="3 8">Belongs to the TRAPP small subunits family. BET3 subfamily.</text>
</comment>
<evidence type="ECO:0000256" key="8">
    <source>
        <dbReference type="PIRNR" id="PIRNR018293"/>
    </source>
</evidence>
<evidence type="ECO:0000256" key="6">
    <source>
        <dbReference type="ARBA" id="ARBA00022892"/>
    </source>
</evidence>
<sequence>MSKPVTRTAGGLDAKKVSGELFTLTYGALVAQLLKDYEDVDSVNRQLDKIGYNMGLRMIDDFLAKNPSIAKCVDMREVADVLAKQGFKLYLGVTPTVSGWSASGDEFSLIFDTNPLTEFVELPAGDGDLQNLRYSQVLCGAIRGAMEMVHLEVQAAFVQDQLKGDAVTEIRVRFVRRLQEAVPAGED</sequence>
<keyword evidence="6 8" id="KW-0931">ER-Golgi transport</keyword>
<evidence type="ECO:0000256" key="5">
    <source>
        <dbReference type="ARBA" id="ARBA00022824"/>
    </source>
</evidence>
<dbReference type="WBParaSite" id="PSAMB.scaffold26size110003.g631.t1">
    <property type="protein sequence ID" value="PSAMB.scaffold26size110003.g631.t1"/>
    <property type="gene ID" value="PSAMB.scaffold26size110003.g631"/>
</dbReference>
<dbReference type="Gene3D" id="3.30.1380.20">
    <property type="entry name" value="Trafficking protein particle complex subunit 3"/>
    <property type="match status" value="1"/>
</dbReference>
<organism evidence="9 10">
    <name type="scientific">Plectus sambesii</name>
    <dbReference type="NCBI Taxonomy" id="2011161"/>
    <lineage>
        <taxon>Eukaryota</taxon>
        <taxon>Metazoa</taxon>
        <taxon>Ecdysozoa</taxon>
        <taxon>Nematoda</taxon>
        <taxon>Chromadorea</taxon>
        <taxon>Plectida</taxon>
        <taxon>Plectina</taxon>
        <taxon>Plectoidea</taxon>
        <taxon>Plectidae</taxon>
        <taxon>Plectus</taxon>
    </lineage>
</organism>
<protein>
    <recommendedName>
        <fullName evidence="8">Trafficking protein particle complex subunit</fullName>
    </recommendedName>
</protein>
<comment type="subcellular location">
    <subcellularLocation>
        <location evidence="2">Endoplasmic reticulum</location>
    </subcellularLocation>
    <subcellularLocation>
        <location evidence="1 8">Golgi apparatus</location>
        <location evidence="1 8">cis-Golgi network</location>
    </subcellularLocation>
</comment>
<dbReference type="FunFam" id="3.30.1380.20:FF:000001">
    <property type="entry name" value="Trafficking protein particle complex subunit BET3"/>
    <property type="match status" value="1"/>
</dbReference>
<evidence type="ECO:0000256" key="7">
    <source>
        <dbReference type="ARBA" id="ARBA00023034"/>
    </source>
</evidence>
<evidence type="ECO:0000256" key="3">
    <source>
        <dbReference type="ARBA" id="ARBA00006218"/>
    </source>
</evidence>
<dbReference type="GO" id="GO:0005783">
    <property type="term" value="C:endoplasmic reticulum"/>
    <property type="evidence" value="ECO:0007669"/>
    <property type="project" value="UniProtKB-SubCell"/>
</dbReference>
<dbReference type="SUPFAM" id="SSF111126">
    <property type="entry name" value="Ligand-binding domain in the NO signalling and Golgi transport"/>
    <property type="match status" value="1"/>
</dbReference>
<dbReference type="Pfam" id="PF04051">
    <property type="entry name" value="TRAPP"/>
    <property type="match status" value="1"/>
</dbReference>
<evidence type="ECO:0000256" key="4">
    <source>
        <dbReference type="ARBA" id="ARBA00022448"/>
    </source>
</evidence>
<evidence type="ECO:0000313" key="10">
    <source>
        <dbReference type="WBParaSite" id="PSAMB.scaffold26size110003.g631.t1"/>
    </source>
</evidence>
<dbReference type="AlphaFoldDB" id="A0A914VXQ4"/>
<evidence type="ECO:0000256" key="2">
    <source>
        <dbReference type="ARBA" id="ARBA00004240"/>
    </source>
</evidence>
<evidence type="ECO:0000313" key="9">
    <source>
        <dbReference type="Proteomes" id="UP000887566"/>
    </source>
</evidence>
<dbReference type="Proteomes" id="UP000887566">
    <property type="component" value="Unplaced"/>
</dbReference>
<dbReference type="GO" id="GO:0016236">
    <property type="term" value="P:macroautophagy"/>
    <property type="evidence" value="ECO:0007669"/>
    <property type="project" value="UniProtKB-ARBA"/>
</dbReference>
<dbReference type="InterPro" id="IPR007194">
    <property type="entry name" value="TRAPP_component"/>
</dbReference>
<dbReference type="CDD" id="cd14942">
    <property type="entry name" value="TRAPPC3_bet3"/>
    <property type="match status" value="1"/>
</dbReference>
<dbReference type="InterPro" id="IPR024096">
    <property type="entry name" value="NO_sig/Golgi_transp_ligand-bd"/>
</dbReference>
<dbReference type="GO" id="GO:0005794">
    <property type="term" value="C:Golgi apparatus"/>
    <property type="evidence" value="ECO:0007669"/>
    <property type="project" value="UniProtKB-SubCell"/>
</dbReference>
<dbReference type="InterPro" id="IPR016721">
    <property type="entry name" value="Bet3"/>
</dbReference>
<dbReference type="GO" id="GO:0048193">
    <property type="term" value="P:Golgi vesicle transport"/>
    <property type="evidence" value="ECO:0007669"/>
    <property type="project" value="InterPro"/>
</dbReference>
<name>A0A914VXQ4_9BILA</name>
<dbReference type="PIRSF" id="PIRSF018293">
    <property type="entry name" value="TRAPP_I_complex_Bet3"/>
    <property type="match status" value="1"/>
</dbReference>
<accession>A0A914VXQ4</accession>
<comment type="subunit">
    <text evidence="8">Homodimer.</text>
</comment>
<comment type="function">
    <text evidence="8">May play a role in vesicular transport from endoplasmic reticulum to Golgi.</text>
</comment>
<dbReference type="GO" id="GO:0030008">
    <property type="term" value="C:TRAPP complex"/>
    <property type="evidence" value="ECO:0007669"/>
    <property type="project" value="InterPro"/>
</dbReference>
<dbReference type="PANTHER" id="PTHR13048">
    <property type="entry name" value="TRAFFICKING PROTEIN PARTICLE COMPLEX SUBUNIT 3"/>
    <property type="match status" value="1"/>
</dbReference>
<proteinExistence type="inferred from homology"/>
<keyword evidence="7 8" id="KW-0333">Golgi apparatus</keyword>
<keyword evidence="9" id="KW-1185">Reference proteome</keyword>
<evidence type="ECO:0000256" key="1">
    <source>
        <dbReference type="ARBA" id="ARBA00004222"/>
    </source>
</evidence>